<dbReference type="GO" id="GO:0032259">
    <property type="term" value="P:methylation"/>
    <property type="evidence" value="ECO:0007669"/>
    <property type="project" value="UniProtKB-KW"/>
</dbReference>
<evidence type="ECO:0000313" key="4">
    <source>
        <dbReference type="EMBL" id="SFV61055.1"/>
    </source>
</evidence>
<dbReference type="EMBL" id="FPHJ01000031">
    <property type="protein sequence ID" value="SFV61055.1"/>
    <property type="molecule type" value="Genomic_DNA"/>
</dbReference>
<dbReference type="InterPro" id="IPR004441">
    <property type="entry name" value="rRNA_MeTrfase_TrmH"/>
</dbReference>
<reference evidence="4" key="1">
    <citation type="submission" date="2016-10" db="EMBL/GenBank/DDBJ databases">
        <authorList>
            <person name="de Groot N.N."/>
        </authorList>
    </citation>
    <scope>NUCLEOTIDE SEQUENCE</scope>
</reference>
<dbReference type="Pfam" id="PF08032">
    <property type="entry name" value="SpoU_sub_bind"/>
    <property type="match status" value="1"/>
</dbReference>
<protein>
    <submittedName>
        <fullName evidence="4">23S rRNA (Guanosine-2'-O-)-methyltransferase rlmB ## LSU rRNA Gm2251</fullName>
        <ecNumber evidence="4">2.1.1.-</ecNumber>
    </submittedName>
</protein>
<dbReference type="AlphaFoldDB" id="A0A1W1C5P0"/>
<feature type="domain" description="RNA 2-O ribose methyltransferase substrate binding" evidence="3">
    <location>
        <begin position="2"/>
        <end position="75"/>
    </location>
</feature>
<dbReference type="InterPro" id="IPR029026">
    <property type="entry name" value="tRNA_m1G_MTases_N"/>
</dbReference>
<sequence>MYISGIHSVLEQLKKQPNSIKKVFFLENKKNQQIEVLAQKNSIVIEYISVKKINTLSMTSAHQGVVALIKNIITRGEKELFSFIENKKNIFIATLENIQDPRNLGACFRSCYGADVDCVILTKNNTAPLNDLVYKTSVGAMSHLNIFQVSNLARVLKQLKNKGIWLIGLDGYAVENIYQNTMTASINIVVGSEGNGLKKQTKEICDELLSIPINPKLESLNVSVATAITLFEVRRQRLVK</sequence>
<dbReference type="GO" id="GO:0008173">
    <property type="term" value="F:RNA methyltransferase activity"/>
    <property type="evidence" value="ECO:0007669"/>
    <property type="project" value="InterPro"/>
</dbReference>
<keyword evidence="2 4" id="KW-0808">Transferase</keyword>
<evidence type="ECO:0000259" key="3">
    <source>
        <dbReference type="SMART" id="SM00967"/>
    </source>
</evidence>
<name>A0A1W1C5P0_9ZZZZ</name>
<proteinExistence type="predicted"/>
<organism evidence="4">
    <name type="scientific">hydrothermal vent metagenome</name>
    <dbReference type="NCBI Taxonomy" id="652676"/>
    <lineage>
        <taxon>unclassified sequences</taxon>
        <taxon>metagenomes</taxon>
        <taxon>ecological metagenomes</taxon>
    </lineage>
</organism>
<dbReference type="GO" id="GO:0006396">
    <property type="term" value="P:RNA processing"/>
    <property type="evidence" value="ECO:0007669"/>
    <property type="project" value="InterPro"/>
</dbReference>
<accession>A0A1W1C5P0</accession>
<dbReference type="InterPro" id="IPR029064">
    <property type="entry name" value="Ribosomal_eL30-like_sf"/>
</dbReference>
<dbReference type="Gene3D" id="3.30.1330.30">
    <property type="match status" value="1"/>
</dbReference>
<dbReference type="SUPFAM" id="SSF75217">
    <property type="entry name" value="alpha/beta knot"/>
    <property type="match status" value="1"/>
</dbReference>
<dbReference type="PANTHER" id="PTHR46429">
    <property type="entry name" value="23S RRNA (GUANOSINE-2'-O-)-METHYLTRANSFERASE RLMB"/>
    <property type="match status" value="1"/>
</dbReference>
<dbReference type="SUPFAM" id="SSF55315">
    <property type="entry name" value="L30e-like"/>
    <property type="match status" value="1"/>
</dbReference>
<dbReference type="GO" id="GO:0003723">
    <property type="term" value="F:RNA binding"/>
    <property type="evidence" value="ECO:0007669"/>
    <property type="project" value="InterPro"/>
</dbReference>
<dbReference type="SMART" id="SM00967">
    <property type="entry name" value="SpoU_sub_bind"/>
    <property type="match status" value="1"/>
</dbReference>
<dbReference type="Pfam" id="PF00588">
    <property type="entry name" value="SpoU_methylase"/>
    <property type="match status" value="1"/>
</dbReference>
<evidence type="ECO:0000256" key="1">
    <source>
        <dbReference type="ARBA" id="ARBA00022603"/>
    </source>
</evidence>
<dbReference type="InterPro" id="IPR013123">
    <property type="entry name" value="SpoU_subst-bd"/>
</dbReference>
<dbReference type="CDD" id="cd18103">
    <property type="entry name" value="SpoU-like_RlmB"/>
    <property type="match status" value="1"/>
</dbReference>
<gene>
    <name evidence="4" type="ORF">MNB_SUP05-5-672</name>
</gene>
<dbReference type="Gene3D" id="3.40.1280.10">
    <property type="match status" value="1"/>
</dbReference>
<dbReference type="InterPro" id="IPR029028">
    <property type="entry name" value="Alpha/beta_knot_MTases"/>
</dbReference>
<evidence type="ECO:0000256" key="2">
    <source>
        <dbReference type="ARBA" id="ARBA00022679"/>
    </source>
</evidence>
<dbReference type="InterPro" id="IPR001537">
    <property type="entry name" value="SpoU_MeTrfase"/>
</dbReference>
<keyword evidence="1 4" id="KW-0489">Methyltransferase</keyword>
<dbReference type="GO" id="GO:0005829">
    <property type="term" value="C:cytosol"/>
    <property type="evidence" value="ECO:0007669"/>
    <property type="project" value="TreeGrafter"/>
</dbReference>
<dbReference type="PANTHER" id="PTHR46429:SF1">
    <property type="entry name" value="23S RRNA (GUANOSINE-2'-O-)-METHYLTRANSFERASE RLMB"/>
    <property type="match status" value="1"/>
</dbReference>
<dbReference type="EC" id="2.1.1.-" evidence="4"/>
<dbReference type="NCBIfam" id="TIGR00186">
    <property type="entry name" value="rRNA_methyl_3"/>
    <property type="match status" value="1"/>
</dbReference>